<evidence type="ECO:0000256" key="11">
    <source>
        <dbReference type="ARBA" id="ARBA00034430"/>
    </source>
</evidence>
<dbReference type="InterPro" id="IPR013099">
    <property type="entry name" value="K_chnl_dom"/>
</dbReference>
<evidence type="ECO:0000313" key="15">
    <source>
        <dbReference type="EMBL" id="KAL2771108.1"/>
    </source>
</evidence>
<feature type="compositionally biased region" description="Basic residues" evidence="12">
    <location>
        <begin position="943"/>
        <end position="963"/>
    </location>
</feature>
<feature type="transmembrane region" description="Helical" evidence="13">
    <location>
        <begin position="64"/>
        <end position="83"/>
    </location>
</feature>
<evidence type="ECO:0000256" key="13">
    <source>
        <dbReference type="SAM" id="Phobius"/>
    </source>
</evidence>
<feature type="region of interest" description="Disordered" evidence="12">
    <location>
        <begin position="1043"/>
        <end position="1068"/>
    </location>
</feature>
<dbReference type="InterPro" id="IPR003929">
    <property type="entry name" value="K_chnl_BK_asu"/>
</dbReference>
<dbReference type="Gene3D" id="1.10.287.70">
    <property type="match status" value="1"/>
</dbReference>
<dbReference type="AlphaFoldDB" id="A0ABD2DWE4"/>
<dbReference type="Pfam" id="PF03493">
    <property type="entry name" value="BK_channel_a"/>
    <property type="match status" value="1"/>
</dbReference>
<keyword evidence="8" id="KW-0406">Ion transport</keyword>
<evidence type="ECO:0000256" key="4">
    <source>
        <dbReference type="ARBA" id="ARBA00022692"/>
    </source>
</evidence>
<feature type="domain" description="RCK N-terminal" evidence="14">
    <location>
        <begin position="299"/>
        <end position="435"/>
    </location>
</feature>
<comment type="subcellular location">
    <subcellularLocation>
        <location evidence="1">Cell membrane</location>
        <topology evidence="1">Multi-pass membrane protein</topology>
    </subcellularLocation>
</comment>
<evidence type="ECO:0000256" key="8">
    <source>
        <dbReference type="ARBA" id="ARBA00023065"/>
    </source>
</evidence>
<dbReference type="GO" id="GO:0005228">
    <property type="term" value="F:intracellular sodium-activated potassium channel activity"/>
    <property type="evidence" value="ECO:0007669"/>
    <property type="project" value="UniProtKB-ARBA"/>
</dbReference>
<feature type="transmembrane region" description="Helical" evidence="13">
    <location>
        <begin position="139"/>
        <end position="159"/>
    </location>
</feature>
<dbReference type="Proteomes" id="UP001610411">
    <property type="component" value="Unassembled WGS sequence"/>
</dbReference>
<evidence type="ECO:0000256" key="6">
    <source>
        <dbReference type="ARBA" id="ARBA00022958"/>
    </source>
</evidence>
<evidence type="ECO:0000256" key="10">
    <source>
        <dbReference type="ARBA" id="ARBA00023303"/>
    </source>
</evidence>
<comment type="catalytic activity">
    <reaction evidence="11">
        <text>K(+)(in) = K(+)(out)</text>
        <dbReference type="Rhea" id="RHEA:29463"/>
        <dbReference type="ChEBI" id="CHEBI:29103"/>
    </reaction>
</comment>
<feature type="compositionally biased region" description="Polar residues" evidence="12">
    <location>
        <begin position="1051"/>
        <end position="1060"/>
    </location>
</feature>
<keyword evidence="2" id="KW-0813">Transport</keyword>
<keyword evidence="5" id="KW-0631">Potassium channel</keyword>
<dbReference type="InterPro" id="IPR003148">
    <property type="entry name" value="RCK_N"/>
</dbReference>
<accession>A0ABD2DWE4</accession>
<dbReference type="InterPro" id="IPR036291">
    <property type="entry name" value="NAD(P)-bd_dom_sf"/>
</dbReference>
<dbReference type="SUPFAM" id="SSF51735">
    <property type="entry name" value="NAD(P)-binding Rossmann-fold domains"/>
    <property type="match status" value="1"/>
</dbReference>
<dbReference type="Pfam" id="PF07885">
    <property type="entry name" value="Ion_trans_2"/>
    <property type="match status" value="1"/>
</dbReference>
<feature type="transmembrane region" description="Helical" evidence="13">
    <location>
        <begin position="258"/>
        <end position="282"/>
    </location>
</feature>
<dbReference type="PANTHER" id="PTHR10027">
    <property type="entry name" value="CALCIUM-ACTIVATED POTASSIUM CHANNEL ALPHA CHAIN"/>
    <property type="match status" value="1"/>
</dbReference>
<name>A0ABD2DWE4_DAUMA</name>
<dbReference type="PROSITE" id="PS51201">
    <property type="entry name" value="RCK_N"/>
    <property type="match status" value="1"/>
</dbReference>
<dbReference type="Gene3D" id="3.40.50.720">
    <property type="entry name" value="NAD(P)-binding Rossmann-like Domain"/>
    <property type="match status" value="1"/>
</dbReference>
<evidence type="ECO:0000256" key="7">
    <source>
        <dbReference type="ARBA" id="ARBA00022989"/>
    </source>
</evidence>
<evidence type="ECO:0000259" key="14">
    <source>
        <dbReference type="PROSITE" id="PS51201"/>
    </source>
</evidence>
<evidence type="ECO:0000256" key="2">
    <source>
        <dbReference type="ARBA" id="ARBA00022448"/>
    </source>
</evidence>
<dbReference type="EMBL" id="JBFSEQ010000007">
    <property type="protein sequence ID" value="KAL2771108.1"/>
    <property type="molecule type" value="Genomic_DNA"/>
</dbReference>
<comment type="caution">
    <text evidence="15">The sequence shown here is derived from an EMBL/GenBank/DDBJ whole genome shotgun (WGS) entry which is preliminary data.</text>
</comment>
<proteinExistence type="predicted"/>
<dbReference type="SUPFAM" id="SSF81324">
    <property type="entry name" value="Voltage-gated potassium channels"/>
    <property type="match status" value="1"/>
</dbReference>
<evidence type="ECO:0000256" key="3">
    <source>
        <dbReference type="ARBA" id="ARBA00022538"/>
    </source>
</evidence>
<dbReference type="GO" id="GO:0005886">
    <property type="term" value="C:plasma membrane"/>
    <property type="evidence" value="ECO:0007669"/>
    <property type="project" value="UniProtKB-SubCell"/>
</dbReference>
<gene>
    <name evidence="15" type="ORF">WCI35_019287</name>
</gene>
<keyword evidence="9 13" id="KW-0472">Membrane</keyword>
<reference evidence="15 16" key="1">
    <citation type="journal article" date="2024" name="G3 (Bethesda)">
        <title>A hybrid genome assembly of the endangered aye-aye (Daubentonia madagascariensis).</title>
        <authorList>
            <person name="Versoza C.J."/>
            <person name="Pfeifer S.P."/>
        </authorList>
    </citation>
    <scope>NUCLEOTIDE SEQUENCE [LARGE SCALE GENOMIC DNA]</scope>
    <source>
        <strain evidence="15">6821</strain>
    </source>
</reference>
<evidence type="ECO:0000256" key="12">
    <source>
        <dbReference type="SAM" id="MobiDB-lite"/>
    </source>
</evidence>
<dbReference type="Pfam" id="PF22614">
    <property type="entry name" value="Slo-like_RCK"/>
    <property type="match status" value="2"/>
</dbReference>
<feature type="transmembrane region" description="Helical" evidence="13">
    <location>
        <begin position="103"/>
        <end position="127"/>
    </location>
</feature>
<keyword evidence="3" id="KW-0633">Potassium transport</keyword>
<evidence type="ECO:0000313" key="16">
    <source>
        <dbReference type="Proteomes" id="UP001610411"/>
    </source>
</evidence>
<dbReference type="FunFam" id="1.10.287.70:FF:000069">
    <property type="entry name" value="Potassium sodium-activated channel subfamily T member 1"/>
    <property type="match status" value="1"/>
</dbReference>
<sequence>MVDLESEVPPLPPRYRFRDLLLGDQGWQNDDRVQVEFYMNENTFKERLKLFFIKNQRSSLRIRLFNFSLKLLSCLLYIIRVLLESPSQGNEWSHIFWVNRSLPLWGLQVSVALISLFETILLGYLSYKGNIWEQILRIPFILEIINAVPFIISIFWPSLRNLFVPVFLNCWLAKHALENMINDLHRAIQRTQSAMFNQVLILISTLLCLIFTCICGIQHLERIGKKLNLFDSLYFCIVTFSTVGFGDVTPETWSSKLFVVAMICVALVVLPIQFEQLAYLWMERQKSGGNYSRHRAQTEKHVVLCVSSLKIDLLMDFLNEFYAHPRLQDYYVVILCPTEMDVQVRRVLQIPMWSQRVIYLQGSALKDQDLLRAKMDDAEACFILSSRCEVDRTSSDHQTILRAWAVKDFAPNCPLYVQILKPENKFHIKFADHVVCEEEFKYAMLALNCICPATSTLITLLVHTSRGQFGVCLIGVRREDNKNILLNPGPRYIMNSTDICFYINITKEENSAFKNQDQQRKSNVSGSFYHGPSRLPVHSIIASMGTVAIDLQDTSCRSASGPTLSLPTEGSKEIRRPSIAPVLEVADTSSIQTCDLLSDQSEDETTPDEEISSNLEYAKGYPPYSPYIGSSPTFCHLLHEKVPFCCLRLDKSCQHNYYEDAKAYGFKNKLIIVAAETAGNGLYNFIVPLRAYYRPKKELNPIVLLLDNPLDDLLKCGVTFAANMVVVDKESTMSAEEDYMADAKTIVNVQTLFRLFSSLSIITELTHPANMRFMQFRAKDCYSLALSKLEKKERERGSNLAFMFRLPFAAGRVFSISMLDTLLYQSFVKDYMISITRLLLGLDTTPGSGFLCSMKITEDDLWIRTYARLYQKLCSSTGDVPIGIYRTESQKLTTSESRKIASQSQISISVEEWEDTKDSKEQGHHRSNHRNSTSSDQSDHPLLRRKSMQWARRLSRKGPKHSGKTAEKITQQRLNLYRRSERQELAELVKNRMKHLGLSTVGYDEMNDHQSTLSYILINPSPDTRIEVNDVVYLIRPDPLAYLPNSEPSRRNSICNASGQDSREETQL</sequence>
<evidence type="ECO:0000256" key="1">
    <source>
        <dbReference type="ARBA" id="ARBA00004651"/>
    </source>
</evidence>
<feature type="transmembrane region" description="Helical" evidence="13">
    <location>
        <begin position="199"/>
        <end position="217"/>
    </location>
</feature>
<dbReference type="InterPro" id="IPR047871">
    <property type="entry name" value="K_chnl_Slo-like"/>
</dbReference>
<dbReference type="FunFam" id="3.40.50.720:FF:000011">
    <property type="entry name" value="Potassium channel subfamily T member 1"/>
    <property type="match status" value="1"/>
</dbReference>
<keyword evidence="7 13" id="KW-1133">Transmembrane helix</keyword>
<evidence type="ECO:0000256" key="5">
    <source>
        <dbReference type="ARBA" id="ARBA00022826"/>
    </source>
</evidence>
<keyword evidence="4 13" id="KW-0812">Transmembrane</keyword>
<keyword evidence="16" id="KW-1185">Reference proteome</keyword>
<evidence type="ECO:0000256" key="9">
    <source>
        <dbReference type="ARBA" id="ARBA00023136"/>
    </source>
</evidence>
<keyword evidence="10 15" id="KW-0407">Ion channel</keyword>
<feature type="region of interest" description="Disordered" evidence="12">
    <location>
        <begin position="911"/>
        <end position="971"/>
    </location>
</feature>
<organism evidence="15 16">
    <name type="scientific">Daubentonia madagascariensis</name>
    <name type="common">Aye-aye</name>
    <name type="synonym">Sciurus madagascariensis</name>
    <dbReference type="NCBI Taxonomy" id="31869"/>
    <lineage>
        <taxon>Eukaryota</taxon>
        <taxon>Metazoa</taxon>
        <taxon>Chordata</taxon>
        <taxon>Craniata</taxon>
        <taxon>Vertebrata</taxon>
        <taxon>Euteleostomi</taxon>
        <taxon>Mammalia</taxon>
        <taxon>Eutheria</taxon>
        <taxon>Euarchontoglires</taxon>
        <taxon>Primates</taxon>
        <taxon>Strepsirrhini</taxon>
        <taxon>Chiromyiformes</taxon>
        <taxon>Daubentoniidae</taxon>
        <taxon>Daubentonia</taxon>
    </lineage>
</organism>
<protein>
    <submittedName>
        <fullName evidence="15">Potassium channel subfamily T member 2 isoform 3</fullName>
    </submittedName>
</protein>
<keyword evidence="6" id="KW-0630">Potassium</keyword>
<dbReference type="PANTHER" id="PTHR10027:SF9">
    <property type="entry name" value="POTASSIUM CHANNEL SUBFAMILY T MEMBER 2"/>
    <property type="match status" value="1"/>
</dbReference>